<name>A0A0C2MDK6_THEKT</name>
<evidence type="ECO:0000313" key="3">
    <source>
        <dbReference type="EMBL" id="KII70658.1"/>
    </source>
</evidence>
<feature type="domain" description="Tc1-like transposase DDE" evidence="1">
    <location>
        <begin position="12"/>
        <end position="115"/>
    </location>
</feature>
<gene>
    <name evidence="2" type="ORF">RF11_00351</name>
    <name evidence="3" type="ORF">RF11_16502</name>
</gene>
<evidence type="ECO:0000259" key="1">
    <source>
        <dbReference type="Pfam" id="PF13358"/>
    </source>
</evidence>
<dbReference type="InterPro" id="IPR036397">
    <property type="entry name" value="RNaseH_sf"/>
</dbReference>
<dbReference type="AlphaFoldDB" id="A0A0C2MDK6"/>
<evidence type="ECO:0000313" key="2">
    <source>
        <dbReference type="EMBL" id="KII65226.1"/>
    </source>
</evidence>
<dbReference type="EMBL" id="JWZT01002000">
    <property type="protein sequence ID" value="KII70658.1"/>
    <property type="molecule type" value="Genomic_DNA"/>
</dbReference>
<dbReference type="EMBL" id="JWZT01003938">
    <property type="protein sequence ID" value="KII65226.1"/>
    <property type="molecule type" value="Genomic_DNA"/>
</dbReference>
<dbReference type="Gene3D" id="3.30.420.10">
    <property type="entry name" value="Ribonuclease H-like superfamily/Ribonuclease H"/>
    <property type="match status" value="1"/>
</dbReference>
<reference evidence="2 4" key="1">
    <citation type="journal article" date="2014" name="Genome Biol. Evol.">
        <title>The genome of the myxosporean Thelohanellus kitauei shows adaptations to nutrient acquisition within its fish host.</title>
        <authorList>
            <person name="Yang Y."/>
            <person name="Xiong J."/>
            <person name="Zhou Z."/>
            <person name="Huo F."/>
            <person name="Miao W."/>
            <person name="Ran C."/>
            <person name="Liu Y."/>
            <person name="Zhang J."/>
            <person name="Feng J."/>
            <person name="Wang M."/>
            <person name="Wang M."/>
            <person name="Wang L."/>
            <person name="Yao B."/>
        </authorList>
    </citation>
    <scope>NUCLEOTIDE SEQUENCE [LARGE SCALE GENOMIC DNA]</scope>
    <source>
        <strain evidence="2">Wuqing</strain>
    </source>
</reference>
<organism evidence="2 4">
    <name type="scientific">Thelohanellus kitauei</name>
    <name type="common">Myxosporean</name>
    <dbReference type="NCBI Taxonomy" id="669202"/>
    <lineage>
        <taxon>Eukaryota</taxon>
        <taxon>Metazoa</taxon>
        <taxon>Cnidaria</taxon>
        <taxon>Myxozoa</taxon>
        <taxon>Myxosporea</taxon>
        <taxon>Bivalvulida</taxon>
        <taxon>Platysporina</taxon>
        <taxon>Myxobolidae</taxon>
        <taxon>Thelohanellus</taxon>
    </lineage>
</organism>
<dbReference type="InterPro" id="IPR038717">
    <property type="entry name" value="Tc1-like_DDE_dom"/>
</dbReference>
<keyword evidence="4" id="KW-1185">Reference proteome</keyword>
<sequence length="160" mass="18252">MGTTRSNSKPNKTAKGPNVTMLLAISGSNWIHCQAVASSVNSTRFIAFMNSIFEILGQDENFTIVMDNVNFHYSRELPQSDKIPYRYLPAYSPFLNPCEEVFSHIKNNVRRNTAPTGRQDLIERMTFAANQTNNINLSNYFSHSESFFEKCSRQENIGRD</sequence>
<dbReference type="OrthoDB" id="6498708at2759"/>
<protein>
    <recommendedName>
        <fullName evidence="1">Tc1-like transposase DDE domain-containing protein</fullName>
    </recommendedName>
</protein>
<dbReference type="Proteomes" id="UP000031668">
    <property type="component" value="Unassembled WGS sequence"/>
</dbReference>
<evidence type="ECO:0000313" key="4">
    <source>
        <dbReference type="Proteomes" id="UP000031668"/>
    </source>
</evidence>
<proteinExistence type="predicted"/>
<dbReference type="Pfam" id="PF13358">
    <property type="entry name" value="DDE_3"/>
    <property type="match status" value="1"/>
</dbReference>
<comment type="caution">
    <text evidence="2">The sequence shown here is derived from an EMBL/GenBank/DDBJ whole genome shotgun (WGS) entry which is preliminary data.</text>
</comment>
<accession>A0A0C2MDK6</accession>
<dbReference type="GO" id="GO:0003676">
    <property type="term" value="F:nucleic acid binding"/>
    <property type="evidence" value="ECO:0007669"/>
    <property type="project" value="InterPro"/>
</dbReference>